<evidence type="ECO:0000313" key="1">
    <source>
        <dbReference type="EMBL" id="CAG8576757.1"/>
    </source>
</evidence>
<keyword evidence="2" id="KW-1185">Reference proteome</keyword>
<comment type="caution">
    <text evidence="1">The sequence shown here is derived from an EMBL/GenBank/DDBJ whole genome shotgun (WGS) entry which is preliminary data.</text>
</comment>
<sequence>AMTMAFVLQLSKFLGRLSRIPIAPKLSPSKRCIQFMLHWICKLTWSFDDLRSKYPPSSRYHIDVDTRAVLDRI</sequence>
<dbReference type="EMBL" id="CAJVPI010000845">
    <property type="protein sequence ID" value="CAG8576757.1"/>
    <property type="molecule type" value="Genomic_DNA"/>
</dbReference>
<accession>A0A9N9BSL3</accession>
<protein>
    <submittedName>
        <fullName evidence="1">6763_t:CDS:1</fullName>
    </submittedName>
</protein>
<organism evidence="1 2">
    <name type="scientific">Paraglomus brasilianum</name>
    <dbReference type="NCBI Taxonomy" id="144538"/>
    <lineage>
        <taxon>Eukaryota</taxon>
        <taxon>Fungi</taxon>
        <taxon>Fungi incertae sedis</taxon>
        <taxon>Mucoromycota</taxon>
        <taxon>Glomeromycotina</taxon>
        <taxon>Glomeromycetes</taxon>
        <taxon>Paraglomerales</taxon>
        <taxon>Paraglomeraceae</taxon>
        <taxon>Paraglomus</taxon>
    </lineage>
</organism>
<gene>
    <name evidence="1" type="ORF">PBRASI_LOCUS6402</name>
</gene>
<proteinExistence type="predicted"/>
<evidence type="ECO:0000313" key="2">
    <source>
        <dbReference type="Proteomes" id="UP000789739"/>
    </source>
</evidence>
<reference evidence="1" key="1">
    <citation type="submission" date="2021-06" db="EMBL/GenBank/DDBJ databases">
        <authorList>
            <person name="Kallberg Y."/>
            <person name="Tangrot J."/>
            <person name="Rosling A."/>
        </authorList>
    </citation>
    <scope>NUCLEOTIDE SEQUENCE</scope>
    <source>
        <strain evidence="1">BR232B</strain>
    </source>
</reference>
<feature type="non-terminal residue" evidence="1">
    <location>
        <position position="1"/>
    </location>
</feature>
<dbReference type="AlphaFoldDB" id="A0A9N9BSL3"/>
<dbReference type="Proteomes" id="UP000789739">
    <property type="component" value="Unassembled WGS sequence"/>
</dbReference>
<name>A0A9N9BSL3_9GLOM</name>